<dbReference type="RefSeq" id="WP_324275203.1">
    <property type="nucleotide sequence ID" value="NZ_CP141261.1"/>
</dbReference>
<sequence length="419" mass="46353">MSFIRHALAMCPAVVCVVTKIDVHPDWRAIVDLDRRHLAREDIEAPLFPVSSSLAVLAVQQKDGELHAESGLGALADHLRREVVGRAETLSQRATVHDLTSVTEQLSLALRAELAALQDPAGNEALLTELSNARTRVEDLRRRSSRWQQLLGDGVTDLMADIDYDLRDRSRAIIREAEEAIDARDPGPVWAEFTEWLDERLASAVTDSYVWAGQRSEYLAERVVEQFARDGGVAAPDLDIGTATEALRSLVDVATIENGFLPMRERLLIGLRGSYTGVLMTGLVTSLAGMAVINPLSLAVGVVLGRKAYKDDKAARRQRRQNEAKTIVRRHLDEVVFQVGKQLKDRLRLVQRTLRDLITDTVDELSRTLADAVTAAQRSTKAATAERTDRIRSVRAQLDTLDRLGKEVARLEAAPAALR</sequence>
<feature type="transmembrane region" description="Helical" evidence="2">
    <location>
        <begin position="278"/>
        <end position="304"/>
    </location>
</feature>
<keyword evidence="2" id="KW-1133">Transmembrane helix</keyword>
<feature type="coiled-coil region" evidence="1">
    <location>
        <begin position="123"/>
        <end position="150"/>
    </location>
</feature>
<name>A0ABZ1B1W8_9ACTN</name>
<dbReference type="EMBL" id="CP141261">
    <property type="protein sequence ID" value="WRL63873.1"/>
    <property type="molecule type" value="Genomic_DNA"/>
</dbReference>
<dbReference type="Proteomes" id="UP001324287">
    <property type="component" value="Chromosome"/>
</dbReference>
<keyword evidence="2" id="KW-0812">Transmembrane</keyword>
<evidence type="ECO:0000313" key="4">
    <source>
        <dbReference type="Proteomes" id="UP001324287"/>
    </source>
</evidence>
<gene>
    <name evidence="3" type="ORF">U6N30_30370</name>
</gene>
<keyword evidence="4" id="KW-1185">Reference proteome</keyword>
<protein>
    <recommendedName>
        <fullName evidence="5">Isoniazid inducible protein IniA</fullName>
    </recommendedName>
</protein>
<keyword evidence="2" id="KW-0472">Membrane</keyword>
<evidence type="ECO:0000256" key="2">
    <source>
        <dbReference type="SAM" id="Phobius"/>
    </source>
</evidence>
<keyword evidence="1" id="KW-0175">Coiled coil</keyword>
<accession>A0ABZ1B1W8</accession>
<evidence type="ECO:0000256" key="1">
    <source>
        <dbReference type="SAM" id="Coils"/>
    </source>
</evidence>
<evidence type="ECO:0008006" key="5">
    <source>
        <dbReference type="Google" id="ProtNLM"/>
    </source>
</evidence>
<proteinExistence type="predicted"/>
<organism evidence="3 4">
    <name type="scientific">Blastococcus brunescens</name>
    <dbReference type="NCBI Taxonomy" id="1564165"/>
    <lineage>
        <taxon>Bacteria</taxon>
        <taxon>Bacillati</taxon>
        <taxon>Actinomycetota</taxon>
        <taxon>Actinomycetes</taxon>
        <taxon>Geodermatophilales</taxon>
        <taxon>Geodermatophilaceae</taxon>
        <taxon>Blastococcus</taxon>
    </lineage>
</organism>
<evidence type="ECO:0000313" key="3">
    <source>
        <dbReference type="EMBL" id="WRL63873.1"/>
    </source>
</evidence>
<reference evidence="3 4" key="1">
    <citation type="submission" date="2023-12" db="EMBL/GenBank/DDBJ databases">
        <title>Blastococcus brunescens sp. nov., an actonobacterium isolated from sandstone collected in sahara desert.</title>
        <authorList>
            <person name="Gtari M."/>
            <person name="Ghodhbane F."/>
        </authorList>
    </citation>
    <scope>NUCLEOTIDE SEQUENCE [LARGE SCALE GENOMIC DNA]</scope>
    <source>
        <strain evidence="3 4">BMG 8361</strain>
    </source>
</reference>